<accession>A0A7J7G3B6</accession>
<reference evidence="2" key="1">
    <citation type="journal article" date="2020" name="Nat. Commun.">
        <title>Genome assembly of wild tea tree DASZ reveals pedigree and selection history of tea varieties.</title>
        <authorList>
            <person name="Zhang W."/>
            <person name="Zhang Y."/>
            <person name="Qiu H."/>
            <person name="Guo Y."/>
            <person name="Wan H."/>
            <person name="Zhang X."/>
            <person name="Scossa F."/>
            <person name="Alseekh S."/>
            <person name="Zhang Q."/>
            <person name="Wang P."/>
            <person name="Xu L."/>
            <person name="Schmidt M.H."/>
            <person name="Jia X."/>
            <person name="Li D."/>
            <person name="Zhu A."/>
            <person name="Guo F."/>
            <person name="Chen W."/>
            <person name="Ni D."/>
            <person name="Usadel B."/>
            <person name="Fernie A.R."/>
            <person name="Wen W."/>
        </authorList>
    </citation>
    <scope>NUCLEOTIDE SEQUENCE [LARGE SCALE GENOMIC DNA]</scope>
    <source>
        <strain evidence="2">cv. G240</strain>
    </source>
</reference>
<keyword evidence="2" id="KW-1185">Reference proteome</keyword>
<name>A0A7J7G3B6_CAMSI</name>
<dbReference type="Proteomes" id="UP000593564">
    <property type="component" value="Unassembled WGS sequence"/>
</dbReference>
<gene>
    <name evidence="1" type="ORF">HYC85_025954</name>
</gene>
<evidence type="ECO:0000313" key="1">
    <source>
        <dbReference type="EMBL" id="KAF5934825.1"/>
    </source>
</evidence>
<proteinExistence type="predicted"/>
<protein>
    <submittedName>
        <fullName evidence="1">Uncharacterized protein</fullName>
    </submittedName>
</protein>
<evidence type="ECO:0000313" key="2">
    <source>
        <dbReference type="Proteomes" id="UP000593564"/>
    </source>
</evidence>
<dbReference type="EMBL" id="JACBKZ010000013">
    <property type="protein sequence ID" value="KAF5934825.1"/>
    <property type="molecule type" value="Genomic_DNA"/>
</dbReference>
<sequence length="53" mass="6153">MPNKPQVSKNEITSTRYQARDDISKQRHEVSHCQQLVSVTTCREGTQCRISYN</sequence>
<reference evidence="1 2" key="2">
    <citation type="submission" date="2020-07" db="EMBL/GenBank/DDBJ databases">
        <title>Genome assembly of wild tea tree DASZ reveals pedigree and selection history of tea varieties.</title>
        <authorList>
            <person name="Zhang W."/>
        </authorList>
    </citation>
    <scope>NUCLEOTIDE SEQUENCE [LARGE SCALE GENOMIC DNA]</scope>
    <source>
        <strain evidence="2">cv. G240</strain>
        <tissue evidence="1">Leaf</tissue>
    </source>
</reference>
<dbReference type="AlphaFoldDB" id="A0A7J7G3B6"/>
<comment type="caution">
    <text evidence="1">The sequence shown here is derived from an EMBL/GenBank/DDBJ whole genome shotgun (WGS) entry which is preliminary data.</text>
</comment>
<organism evidence="1 2">
    <name type="scientific">Camellia sinensis</name>
    <name type="common">Tea plant</name>
    <name type="synonym">Thea sinensis</name>
    <dbReference type="NCBI Taxonomy" id="4442"/>
    <lineage>
        <taxon>Eukaryota</taxon>
        <taxon>Viridiplantae</taxon>
        <taxon>Streptophyta</taxon>
        <taxon>Embryophyta</taxon>
        <taxon>Tracheophyta</taxon>
        <taxon>Spermatophyta</taxon>
        <taxon>Magnoliopsida</taxon>
        <taxon>eudicotyledons</taxon>
        <taxon>Gunneridae</taxon>
        <taxon>Pentapetalae</taxon>
        <taxon>asterids</taxon>
        <taxon>Ericales</taxon>
        <taxon>Theaceae</taxon>
        <taxon>Camellia</taxon>
    </lineage>
</organism>